<keyword evidence="3 6" id="KW-0238">DNA-binding</keyword>
<dbReference type="Proteomes" id="UP000585272">
    <property type="component" value="Unassembled WGS sequence"/>
</dbReference>
<evidence type="ECO:0000259" key="5">
    <source>
        <dbReference type="Pfam" id="PF04198"/>
    </source>
</evidence>
<dbReference type="EMBL" id="JACHNU010000001">
    <property type="protein sequence ID" value="MBB4662117.1"/>
    <property type="molecule type" value="Genomic_DNA"/>
</dbReference>
<dbReference type="RefSeq" id="WP_183340852.1">
    <property type="nucleotide sequence ID" value="NZ_JACHNU010000001.1"/>
</dbReference>
<feature type="domain" description="Sugar-binding" evidence="5">
    <location>
        <begin position="68"/>
        <end position="322"/>
    </location>
</feature>
<dbReference type="Pfam" id="PF04198">
    <property type="entry name" value="Sugar-bind"/>
    <property type="match status" value="1"/>
</dbReference>
<dbReference type="PANTHER" id="PTHR34294">
    <property type="entry name" value="TRANSCRIPTIONAL REGULATOR-RELATED"/>
    <property type="match status" value="1"/>
</dbReference>
<dbReference type="InterPro" id="IPR051054">
    <property type="entry name" value="SorC_transcr_regulators"/>
</dbReference>
<organism evidence="6 7">
    <name type="scientific">Conexibacter arvalis</name>
    <dbReference type="NCBI Taxonomy" id="912552"/>
    <lineage>
        <taxon>Bacteria</taxon>
        <taxon>Bacillati</taxon>
        <taxon>Actinomycetota</taxon>
        <taxon>Thermoleophilia</taxon>
        <taxon>Solirubrobacterales</taxon>
        <taxon>Conexibacteraceae</taxon>
        <taxon>Conexibacter</taxon>
    </lineage>
</organism>
<gene>
    <name evidence="6" type="ORF">BDZ31_001690</name>
</gene>
<evidence type="ECO:0000256" key="2">
    <source>
        <dbReference type="ARBA" id="ARBA00023015"/>
    </source>
</evidence>
<evidence type="ECO:0000256" key="3">
    <source>
        <dbReference type="ARBA" id="ARBA00023125"/>
    </source>
</evidence>
<dbReference type="Gene3D" id="3.40.50.1360">
    <property type="match status" value="1"/>
</dbReference>
<evidence type="ECO:0000313" key="6">
    <source>
        <dbReference type="EMBL" id="MBB4662117.1"/>
    </source>
</evidence>
<keyword evidence="7" id="KW-1185">Reference proteome</keyword>
<dbReference type="InterPro" id="IPR007324">
    <property type="entry name" value="Sugar-bd_dom_put"/>
</dbReference>
<dbReference type="InterPro" id="IPR036390">
    <property type="entry name" value="WH_DNA-bd_sf"/>
</dbReference>
<dbReference type="Pfam" id="PF13412">
    <property type="entry name" value="HTH_24"/>
    <property type="match status" value="1"/>
</dbReference>
<dbReference type="SUPFAM" id="SSF46785">
    <property type="entry name" value="Winged helix' DNA-binding domain"/>
    <property type="match status" value="1"/>
</dbReference>
<keyword evidence="4" id="KW-0804">Transcription</keyword>
<comment type="similarity">
    <text evidence="1">Belongs to the SorC transcriptional regulatory family.</text>
</comment>
<dbReference type="SUPFAM" id="SSF100950">
    <property type="entry name" value="NagB/RpiA/CoA transferase-like"/>
    <property type="match status" value="1"/>
</dbReference>
<evidence type="ECO:0000313" key="7">
    <source>
        <dbReference type="Proteomes" id="UP000585272"/>
    </source>
</evidence>
<evidence type="ECO:0000256" key="1">
    <source>
        <dbReference type="ARBA" id="ARBA00010466"/>
    </source>
</evidence>
<dbReference type="AlphaFoldDB" id="A0A840IB23"/>
<keyword evidence="2" id="KW-0805">Transcription regulation</keyword>
<sequence>MSPAARDEIDHLRLVTKVARLYHTQGLRQREIGERLRLSQSRVSRLLRAAEDAGIVKTVVVVPPQIHADLEDQLEERFGLVDAHVVDSDVEDEDALHRDLGVAAASFLQPTLQDADVVGFTSWSRSLTAMVEALEPVSRQAVGEIVEMLGDLGDPSTQHVAARATQRFADRMGARAVFLRTPGVVAAPAVRDAILAQDPYSREAMGRLDRLDVAFAGVGHGRLDEQLLRAGIPFDREQLARVQADGAVANLNFRFVDAGGRPLDSGLDELVIGVTLEQLRNAGRTVAIAGGRAKHEAIHALLLGRWIDVLVTDVATAEHVLAQRAT</sequence>
<proteinExistence type="inferred from homology"/>
<accession>A0A840IB23</accession>
<protein>
    <submittedName>
        <fullName evidence="6">DNA-binding transcriptional regulator LsrR (DeoR family)</fullName>
    </submittedName>
</protein>
<dbReference type="GO" id="GO:0030246">
    <property type="term" value="F:carbohydrate binding"/>
    <property type="evidence" value="ECO:0007669"/>
    <property type="project" value="InterPro"/>
</dbReference>
<dbReference type="PANTHER" id="PTHR34294:SF1">
    <property type="entry name" value="TRANSCRIPTIONAL REGULATOR LSRR"/>
    <property type="match status" value="1"/>
</dbReference>
<evidence type="ECO:0000256" key="4">
    <source>
        <dbReference type="ARBA" id="ARBA00023163"/>
    </source>
</evidence>
<dbReference type="GO" id="GO:0003677">
    <property type="term" value="F:DNA binding"/>
    <property type="evidence" value="ECO:0007669"/>
    <property type="project" value="UniProtKB-KW"/>
</dbReference>
<dbReference type="Gene3D" id="1.10.10.60">
    <property type="entry name" value="Homeodomain-like"/>
    <property type="match status" value="1"/>
</dbReference>
<reference evidence="6 7" key="1">
    <citation type="submission" date="2020-08" db="EMBL/GenBank/DDBJ databases">
        <title>Genomic Encyclopedia of Archaeal and Bacterial Type Strains, Phase II (KMG-II): from individual species to whole genera.</title>
        <authorList>
            <person name="Goeker M."/>
        </authorList>
    </citation>
    <scope>NUCLEOTIDE SEQUENCE [LARGE SCALE GENOMIC DNA]</scope>
    <source>
        <strain evidence="6 7">DSM 23288</strain>
    </source>
</reference>
<comment type="caution">
    <text evidence="6">The sequence shown here is derived from an EMBL/GenBank/DDBJ whole genome shotgun (WGS) entry which is preliminary data.</text>
</comment>
<dbReference type="InterPro" id="IPR037171">
    <property type="entry name" value="NagB/RpiA_transferase-like"/>
</dbReference>
<name>A0A840IB23_9ACTN</name>